<reference evidence="2 3" key="1">
    <citation type="submission" date="2015-06" db="EMBL/GenBank/DDBJ databases">
        <title>Prevotella sp. 109, sp. nov., a novel member of the family Prevotellaceae isolated from human faeces.</title>
        <authorList>
            <person name="Shkoporov A.N."/>
            <person name="Chaplin A.V."/>
            <person name="Kafarskaia L.I."/>
            <person name="Efimov B.A."/>
        </authorList>
    </citation>
    <scope>NUCLEOTIDE SEQUENCE [LARGE SCALE GENOMIC DNA]</scope>
    <source>
        <strain evidence="2 3">109</strain>
    </source>
</reference>
<comment type="caution">
    <text evidence="2">The sequence shown here is derived from an EMBL/GenBank/DDBJ whole genome shotgun (WGS) entry which is preliminary data.</text>
</comment>
<dbReference type="AlphaFoldDB" id="A0A8E1UQ24"/>
<evidence type="ECO:0000256" key="1">
    <source>
        <dbReference type="SAM" id="SignalP"/>
    </source>
</evidence>
<dbReference type="PROSITE" id="PS51257">
    <property type="entry name" value="PROKAR_LIPOPROTEIN"/>
    <property type="match status" value="1"/>
</dbReference>
<accession>A0A8E1UQ24</accession>
<feature type="signal peptide" evidence="1">
    <location>
        <begin position="1"/>
        <end position="19"/>
    </location>
</feature>
<organism evidence="2 3">
    <name type="scientific">Xylanibacter rarus</name>
    <dbReference type="NCBI Taxonomy" id="1676614"/>
    <lineage>
        <taxon>Bacteria</taxon>
        <taxon>Pseudomonadati</taxon>
        <taxon>Bacteroidota</taxon>
        <taxon>Bacteroidia</taxon>
        <taxon>Bacteroidales</taxon>
        <taxon>Prevotellaceae</taxon>
        <taxon>Xylanibacter</taxon>
    </lineage>
</organism>
<proteinExistence type="predicted"/>
<dbReference type="Proteomes" id="UP000036951">
    <property type="component" value="Unassembled WGS sequence"/>
</dbReference>
<keyword evidence="1" id="KW-0732">Signal</keyword>
<feature type="chain" id="PRO_5034948061" description="GLPGLI family protein" evidence="1">
    <location>
        <begin position="20"/>
        <end position="227"/>
    </location>
</feature>
<gene>
    <name evidence="2" type="ORF">ACU52_08370</name>
</gene>
<evidence type="ECO:0008006" key="4">
    <source>
        <dbReference type="Google" id="ProtNLM"/>
    </source>
</evidence>
<sequence length="227" mass="25775">MRKILFLFLFAAFSACAVAQETRDPENDHVRLTLTDGSTVEGYVQTYWVDGKLFKRMNTSFTLSPEPDGNNAVSYSADNVRSIDFVKKTSASGKYDHLESHLVANPSLLKPKKTIRQFVYKEGENEVGKMYWWNGVDSQNMQLGKMNISTIYGISLAGDSVVVPFMTGNVISLNAMRIRYKKTNPELVDYVDKRVLKGGKRLWETIAAEPMLFLEICKDFFNKKKSL</sequence>
<name>A0A8E1UQ24_9BACT</name>
<dbReference type="RefSeq" id="WP_053398466.1">
    <property type="nucleotide sequence ID" value="NZ_LFQU01000014.1"/>
</dbReference>
<evidence type="ECO:0000313" key="2">
    <source>
        <dbReference type="EMBL" id="KOO68375.1"/>
    </source>
</evidence>
<evidence type="ECO:0000313" key="3">
    <source>
        <dbReference type="Proteomes" id="UP000036951"/>
    </source>
</evidence>
<keyword evidence="3" id="KW-1185">Reference proteome</keyword>
<protein>
    <recommendedName>
        <fullName evidence="4">GLPGLI family protein</fullName>
    </recommendedName>
</protein>
<dbReference type="EMBL" id="LFQU01000014">
    <property type="protein sequence ID" value="KOO68375.1"/>
    <property type="molecule type" value="Genomic_DNA"/>
</dbReference>